<proteinExistence type="predicted"/>
<feature type="region of interest" description="Disordered" evidence="1">
    <location>
        <begin position="272"/>
        <end position="293"/>
    </location>
</feature>
<dbReference type="GeneID" id="8855588"/>
<feature type="region of interest" description="Disordered" evidence="1">
    <location>
        <begin position="326"/>
        <end position="377"/>
    </location>
</feature>
<keyword evidence="3" id="KW-1185">Reference proteome</keyword>
<evidence type="ECO:0000256" key="1">
    <source>
        <dbReference type="SAM" id="MobiDB-lite"/>
    </source>
</evidence>
<dbReference type="InParanoid" id="D2VQH0"/>
<feature type="compositionally biased region" description="Low complexity" evidence="1">
    <location>
        <begin position="272"/>
        <end position="290"/>
    </location>
</feature>
<protein>
    <submittedName>
        <fullName evidence="2">Predicted protein</fullName>
    </submittedName>
</protein>
<reference evidence="2 3" key="1">
    <citation type="journal article" date="2010" name="Cell">
        <title>The genome of Naegleria gruberi illuminates early eukaryotic versatility.</title>
        <authorList>
            <person name="Fritz-Laylin L.K."/>
            <person name="Prochnik S.E."/>
            <person name="Ginger M.L."/>
            <person name="Dacks J.B."/>
            <person name="Carpenter M.L."/>
            <person name="Field M.C."/>
            <person name="Kuo A."/>
            <person name="Paredez A."/>
            <person name="Chapman J."/>
            <person name="Pham J."/>
            <person name="Shu S."/>
            <person name="Neupane R."/>
            <person name="Cipriano M."/>
            <person name="Mancuso J."/>
            <person name="Tu H."/>
            <person name="Salamov A."/>
            <person name="Lindquist E."/>
            <person name="Shapiro H."/>
            <person name="Lucas S."/>
            <person name="Grigoriev I.V."/>
            <person name="Cande W.Z."/>
            <person name="Fulton C."/>
            <person name="Rokhsar D.S."/>
            <person name="Dawson S.C."/>
        </authorList>
    </citation>
    <scope>NUCLEOTIDE SEQUENCE [LARGE SCALE GENOMIC DNA]</scope>
    <source>
        <strain evidence="2 3">NEG-M</strain>
    </source>
</reference>
<dbReference type="EMBL" id="GG738889">
    <property type="protein sequence ID" value="EFC40948.1"/>
    <property type="molecule type" value="Genomic_DNA"/>
</dbReference>
<evidence type="ECO:0000313" key="3">
    <source>
        <dbReference type="Proteomes" id="UP000006671"/>
    </source>
</evidence>
<name>D2VQH0_NAEGR</name>
<dbReference type="AlphaFoldDB" id="D2VQH0"/>
<dbReference type="KEGG" id="ngr:NAEGRDRAFT_58937"/>
<dbReference type="Proteomes" id="UP000006671">
    <property type="component" value="Unassembled WGS sequence"/>
</dbReference>
<evidence type="ECO:0000313" key="2">
    <source>
        <dbReference type="EMBL" id="EFC40948.1"/>
    </source>
</evidence>
<organism evidence="3">
    <name type="scientific">Naegleria gruberi</name>
    <name type="common">Amoeba</name>
    <dbReference type="NCBI Taxonomy" id="5762"/>
    <lineage>
        <taxon>Eukaryota</taxon>
        <taxon>Discoba</taxon>
        <taxon>Heterolobosea</taxon>
        <taxon>Tetramitia</taxon>
        <taxon>Eutetramitia</taxon>
        <taxon>Vahlkampfiidae</taxon>
        <taxon>Naegleria</taxon>
    </lineage>
</organism>
<sequence length="831" mass="95268">MNNTNIPSGFINTNTSSLNGITNNNNNGFTGIHSNVLKSLSNNKNPLNSFMNNTNVSVTNNINKPIDKQQNGNFNETSSVPLSNYYSMNNQFPNFHNGSNGVVSNGSMNNQQPGYHYSSFQPYNNNNTKKYRNNDHLLDQSLSYQIDFNDQYTDNQSYGNNYYQNVSNQPPQQPLDHNFGNNFFLNNSAPMFGSSFGGDYQNKQPLTTNMGPILGNQPSRQYQPFNYPNNSYNLNNLTNVINNGNQTAVSQPPLHYNNSNYQYYVNSDNQYPAASTSTTSYSTPRSTTASFEGSLHQSVGENFNQFQDPNSSNTSQFRFEVNNQDIIQPPPTATANDTNSNTVTDTSSNNSSTANGSGVTTSNKNKPQKSKKKEKKKTTPLLLKPIEIIVLQELLSSDLDTIMKDLKVTYTFDNQGDRLILEFKKVTFEKVEQQVRDLLKKVFFRECYCEMKEERRREIQKKASKYNSLCFFDSANVCHVASLSEDDMEKLSKHIYCFIGVYKLHEKESIETILKHNYKYQIKPQKDKHNNQIENEIALYCHCPSEKAKAKLEKKIAKRGDSPSIKIKLIRKCHPELLNPTDYSERDNKVVLKDSSDSKELKKWLDRIEIIHIHDITGRTELFGETKKELENYLDSYSRMAYQITRDIDKKKKVYVDIAIISDEFDTNTKNVLKQKTIEIIRGYKKMIPSDSLPVDVVQNLTRYITTMKLPIGVYIDHSDQTKMFYIRGVRMEKVEEAFRTFDVEMKKYLEKTVQISFTNGTEREMGLPILLKKVSKTSSLRLTKGTSDLSYSLTGPIKECEQFMKNEYADIIGQVKQSILYMNNNNFNFL</sequence>
<feature type="compositionally biased region" description="Low complexity" evidence="1">
    <location>
        <begin position="333"/>
        <end position="365"/>
    </location>
</feature>
<feature type="compositionally biased region" description="Basic residues" evidence="1">
    <location>
        <begin position="366"/>
        <end position="377"/>
    </location>
</feature>
<gene>
    <name evidence="2" type="ORF">NAEGRDRAFT_58937</name>
</gene>
<dbReference type="VEuPathDB" id="AmoebaDB:NAEGRDRAFT_58937"/>
<accession>D2VQH0</accession>
<dbReference type="RefSeq" id="XP_002673692.1">
    <property type="nucleotide sequence ID" value="XM_002673646.1"/>
</dbReference>